<dbReference type="InterPro" id="IPR013785">
    <property type="entry name" value="Aldolase_TIM"/>
</dbReference>
<name>A0A2G5SLR2_9PELO</name>
<dbReference type="InterPro" id="IPR002932">
    <property type="entry name" value="Glu_synthdom"/>
</dbReference>
<protein>
    <recommendedName>
        <fullName evidence="2">Glutamate synthase domain-containing protein</fullName>
    </recommendedName>
</protein>
<evidence type="ECO:0000313" key="3">
    <source>
        <dbReference type="EMBL" id="PIC15811.1"/>
    </source>
</evidence>
<sequence length="315" mass="36177">MYKKNTLKFEMDIWPANGKRRTVKLVNDISDNWILGCLESTNAYFFKKRNDGHVDTSQVYTVNIEKCKDLPELRVKKCIGAEYPMSIPNDQNAMRQKHMEKNQRFCHLEQLPPMLFQRPCVHLRPEPRDSKLGNLKNRRLQCGTLKWISTSHKSTDRRQEATCCNQKQKSSSCEKELEIDNPRHSRSGSTQKKLLCLIYDLKCANPVACVNVKLVSESEVGIIAAGVTKGNANHTEWDLRHVIRMWSQKTPPASPGTSGLAVQLEMLIKIGHKVAIYERKNRVGGLLRYGIPIMKLDNFVIDCRITLPKKEDVRF</sequence>
<dbReference type="Gene3D" id="3.20.20.70">
    <property type="entry name" value="Aldolase class I"/>
    <property type="match status" value="1"/>
</dbReference>
<dbReference type="AlphaFoldDB" id="A0A2G5SLR2"/>
<dbReference type="Proteomes" id="UP000230233">
    <property type="component" value="Chromosome X"/>
</dbReference>
<comment type="caution">
    <text evidence="3">The sequence shown here is derived from an EMBL/GenBank/DDBJ whole genome shotgun (WGS) entry which is preliminary data.</text>
</comment>
<dbReference type="InterPro" id="IPR036188">
    <property type="entry name" value="FAD/NAD-bd_sf"/>
</dbReference>
<accession>A0A2G5SLR2</accession>
<organism evidence="3 4">
    <name type="scientific">Caenorhabditis nigoni</name>
    <dbReference type="NCBI Taxonomy" id="1611254"/>
    <lineage>
        <taxon>Eukaryota</taxon>
        <taxon>Metazoa</taxon>
        <taxon>Ecdysozoa</taxon>
        <taxon>Nematoda</taxon>
        <taxon>Chromadorea</taxon>
        <taxon>Rhabditida</taxon>
        <taxon>Rhabditina</taxon>
        <taxon>Rhabditomorpha</taxon>
        <taxon>Rhabditoidea</taxon>
        <taxon>Rhabditidae</taxon>
        <taxon>Peloderinae</taxon>
        <taxon>Caenorhabditis</taxon>
    </lineage>
</organism>
<dbReference type="SUPFAM" id="SSF51971">
    <property type="entry name" value="Nucleotide-binding domain"/>
    <property type="match status" value="1"/>
</dbReference>
<gene>
    <name evidence="3" type="primary">Cnig_chr_X.g22644</name>
    <name evidence="3" type="ORF">B9Z55_022644</name>
</gene>
<dbReference type="STRING" id="1611254.A0A2G5SLR2"/>
<dbReference type="GO" id="GO:0006537">
    <property type="term" value="P:glutamate biosynthetic process"/>
    <property type="evidence" value="ECO:0007669"/>
    <property type="project" value="InterPro"/>
</dbReference>
<evidence type="ECO:0000256" key="1">
    <source>
        <dbReference type="ARBA" id="ARBA00009716"/>
    </source>
</evidence>
<comment type="similarity">
    <text evidence="1">Belongs to the glutamate synthase family.</text>
</comment>
<dbReference type="Pfam" id="PF01645">
    <property type="entry name" value="Glu_synthase"/>
    <property type="match status" value="1"/>
</dbReference>
<dbReference type="InterPro" id="IPR051394">
    <property type="entry name" value="Glutamate_Synthase"/>
</dbReference>
<dbReference type="Gene3D" id="3.50.50.60">
    <property type="entry name" value="FAD/NAD(P)-binding domain"/>
    <property type="match status" value="1"/>
</dbReference>
<dbReference type="OrthoDB" id="4327079at2759"/>
<evidence type="ECO:0000259" key="2">
    <source>
        <dbReference type="Pfam" id="PF01645"/>
    </source>
</evidence>
<feature type="domain" description="Glutamate synthase" evidence="2">
    <location>
        <begin position="181"/>
        <end position="234"/>
    </location>
</feature>
<dbReference type="PANTHER" id="PTHR43100">
    <property type="entry name" value="GLUTAMATE SYNTHASE [NADPH] SMALL CHAIN"/>
    <property type="match status" value="1"/>
</dbReference>
<dbReference type="EMBL" id="PDUG01000006">
    <property type="protein sequence ID" value="PIC15811.1"/>
    <property type="molecule type" value="Genomic_DNA"/>
</dbReference>
<reference evidence="4" key="1">
    <citation type="submission" date="2017-10" db="EMBL/GenBank/DDBJ databases">
        <title>Rapid genome shrinkage in a self-fertile nematode reveals novel sperm competition proteins.</title>
        <authorList>
            <person name="Yin D."/>
            <person name="Schwarz E.M."/>
            <person name="Thomas C.G."/>
            <person name="Felde R.L."/>
            <person name="Korf I.F."/>
            <person name="Cutter A.D."/>
            <person name="Schartner C.M."/>
            <person name="Ralston E.J."/>
            <person name="Meyer B.J."/>
            <person name="Haag E.S."/>
        </authorList>
    </citation>
    <scope>NUCLEOTIDE SEQUENCE [LARGE SCALE GENOMIC DNA]</scope>
    <source>
        <strain evidence="4">JU1422</strain>
    </source>
</reference>
<evidence type="ECO:0000313" key="4">
    <source>
        <dbReference type="Proteomes" id="UP000230233"/>
    </source>
</evidence>
<proteinExistence type="inferred from homology"/>
<dbReference type="GO" id="GO:0015930">
    <property type="term" value="F:glutamate synthase activity"/>
    <property type="evidence" value="ECO:0007669"/>
    <property type="project" value="InterPro"/>
</dbReference>
<keyword evidence="4" id="KW-1185">Reference proteome</keyword>